<organism evidence="2 3">
    <name type="scientific">Filobasidium floriforme</name>
    <dbReference type="NCBI Taxonomy" id="5210"/>
    <lineage>
        <taxon>Eukaryota</taxon>
        <taxon>Fungi</taxon>
        <taxon>Dikarya</taxon>
        <taxon>Basidiomycota</taxon>
        <taxon>Agaricomycotina</taxon>
        <taxon>Tremellomycetes</taxon>
        <taxon>Filobasidiales</taxon>
        <taxon>Filobasidiaceae</taxon>
        <taxon>Filobasidium</taxon>
    </lineage>
</organism>
<sequence>MPPKHPLYDRDPHNPFVQHNITDRSVYFDSENEDEERYIAGEDGTIFNSKGKEVKLVDFRGNPIFPTTKPEPKTANMSLGQAGAALQGQAGSSTGSGTQLGAQTGTLSPALTNIWEAAFLLEKPSHLPDPTIHIWPAAFLTLSHWQHAYEDERKKQAEEGDKSDVSDTSPGTPRHTAKKRKLGGSKKSKTTPASPSSPRKKQVLLTSEAAPALSESKDAVFRLSTGAYMACIMTETVKGAKNAAPARRNNVKMLQEIIKESKRRDLPLQTPEDWNEWIVPDESGLFDTNAIQGFLSTKKGGWRLACSRCFDLFGTDLPPAYTGPEQLMDVAKMPAAWQKEGKEYPPLVNCVKYGGIYLCRGVVAGTSSGSLWGQCGLCKEASGGCKTFARPQGPAYIDAEANVWLKHAALLEKLIYDRQMSKDDAVQIGARIVQMEKYEMCHGRAGEDQQVRSDEGDVCECKHALVHHPEFFADLERAPDVPDDE</sequence>
<accession>A0A8K0JDE6</accession>
<gene>
    <name evidence="2" type="ORF">FFLO_07179</name>
</gene>
<feature type="compositionally biased region" description="Basic residues" evidence="1">
    <location>
        <begin position="175"/>
        <end position="189"/>
    </location>
</feature>
<feature type="compositionally biased region" description="Basic and acidic residues" evidence="1">
    <location>
        <begin position="151"/>
        <end position="165"/>
    </location>
</feature>
<protein>
    <submittedName>
        <fullName evidence="2">Uncharacterized protein</fullName>
    </submittedName>
</protein>
<reference evidence="2" key="1">
    <citation type="submission" date="2020-04" db="EMBL/GenBank/DDBJ databases">
        <title>Analysis of mating type loci in Filobasidium floriforme.</title>
        <authorList>
            <person name="Nowrousian M."/>
        </authorList>
    </citation>
    <scope>NUCLEOTIDE SEQUENCE</scope>
    <source>
        <strain evidence="2">CBS 6242</strain>
    </source>
</reference>
<dbReference type="AlphaFoldDB" id="A0A8K0JDE6"/>
<evidence type="ECO:0000256" key="1">
    <source>
        <dbReference type="SAM" id="MobiDB-lite"/>
    </source>
</evidence>
<feature type="region of interest" description="Disordered" evidence="1">
    <location>
        <begin position="151"/>
        <end position="209"/>
    </location>
</feature>
<dbReference type="EMBL" id="JABELV010000442">
    <property type="protein sequence ID" value="KAG7527194.1"/>
    <property type="molecule type" value="Genomic_DNA"/>
</dbReference>
<comment type="caution">
    <text evidence="2">The sequence shown here is derived from an EMBL/GenBank/DDBJ whole genome shotgun (WGS) entry which is preliminary data.</text>
</comment>
<proteinExistence type="predicted"/>
<feature type="region of interest" description="Disordered" evidence="1">
    <location>
        <begin position="83"/>
        <end position="104"/>
    </location>
</feature>
<evidence type="ECO:0000313" key="3">
    <source>
        <dbReference type="Proteomes" id="UP000812966"/>
    </source>
</evidence>
<name>A0A8K0JDE6_9TREE</name>
<dbReference type="Proteomes" id="UP000812966">
    <property type="component" value="Unassembled WGS sequence"/>
</dbReference>
<keyword evidence="3" id="KW-1185">Reference proteome</keyword>
<evidence type="ECO:0000313" key="2">
    <source>
        <dbReference type="EMBL" id="KAG7527194.1"/>
    </source>
</evidence>